<keyword evidence="2" id="KW-1185">Reference proteome</keyword>
<name>A0A1B0BX50_9MUSC</name>
<protein>
    <submittedName>
        <fullName evidence="1">Uncharacterized protein</fullName>
    </submittedName>
</protein>
<evidence type="ECO:0000313" key="2">
    <source>
        <dbReference type="Proteomes" id="UP000092460"/>
    </source>
</evidence>
<dbReference type="AlphaFoldDB" id="A0A1B0BX50"/>
<dbReference type="EnsemblMetazoa" id="GPPI043201-RA">
    <property type="protein sequence ID" value="GPPI043201-PA"/>
    <property type="gene ID" value="GPPI043201"/>
</dbReference>
<dbReference type="VEuPathDB" id="VectorBase:GPPI043201"/>
<sequence>MAIVGKDLATANQCDIQNLGLVYGTGYQVNLIVILAFGIIVAECRGDVPNSEFTAVRSIGPVTPSLNGFREFCLDVVLTN</sequence>
<evidence type="ECO:0000313" key="1">
    <source>
        <dbReference type="EnsemblMetazoa" id="GPPI043201-PA"/>
    </source>
</evidence>
<dbReference type="Proteomes" id="UP000092460">
    <property type="component" value="Unassembled WGS sequence"/>
</dbReference>
<proteinExistence type="predicted"/>
<dbReference type="EMBL" id="JXJN01022086">
    <property type="status" value="NOT_ANNOTATED_CDS"/>
    <property type="molecule type" value="Genomic_DNA"/>
</dbReference>
<accession>A0A1B0BX50</accession>
<reference evidence="1" key="2">
    <citation type="submission" date="2020-05" db="UniProtKB">
        <authorList>
            <consortium name="EnsemblMetazoa"/>
        </authorList>
    </citation>
    <scope>IDENTIFICATION</scope>
    <source>
        <strain evidence="1">IAEA</strain>
    </source>
</reference>
<organism evidence="1 2">
    <name type="scientific">Glossina palpalis gambiensis</name>
    <dbReference type="NCBI Taxonomy" id="67801"/>
    <lineage>
        <taxon>Eukaryota</taxon>
        <taxon>Metazoa</taxon>
        <taxon>Ecdysozoa</taxon>
        <taxon>Arthropoda</taxon>
        <taxon>Hexapoda</taxon>
        <taxon>Insecta</taxon>
        <taxon>Pterygota</taxon>
        <taxon>Neoptera</taxon>
        <taxon>Endopterygota</taxon>
        <taxon>Diptera</taxon>
        <taxon>Brachycera</taxon>
        <taxon>Muscomorpha</taxon>
        <taxon>Hippoboscoidea</taxon>
        <taxon>Glossinidae</taxon>
        <taxon>Glossina</taxon>
    </lineage>
</organism>
<reference evidence="2" key="1">
    <citation type="submission" date="2015-01" db="EMBL/GenBank/DDBJ databases">
        <authorList>
            <person name="Aksoy S."/>
            <person name="Warren W."/>
            <person name="Wilson R.K."/>
        </authorList>
    </citation>
    <scope>NUCLEOTIDE SEQUENCE [LARGE SCALE GENOMIC DNA]</scope>
    <source>
        <strain evidence="2">IAEA</strain>
    </source>
</reference>